<sequence>MDSLNELIGQNDPSLLGGDDLLTPSMQFNGMEPDFDFDDFETPLEVPSGSRLPLEDYLLGSSDQNNFLIEFEDYKSDEWNYFGSHVAPESPASDSSDPSSLSSFDSGISAGMSFDILQAATSEIPSPEDIKYEPTTPPPMPRIIQSSPTNVPAPLVQQNARTIGGNKKTQNVGSVRFKPASAHNVRVSVANGSSMRSTQMVCDQNSVQYTSVQSGNGVRQYPELLLTEEEKRLCKKEGIHLPDRYPLTKAEERELKKIRRKIRNKKSAQTSRKRKQDYIDALEDRVSGCTQENQQLKKQIEQLTRENKSISAQLRKLQGSLTLSTKRGTQAGTCLAVMLLSMCLLVAPNLSPMNHDANLDSEQSAAAAQASKQDVKRSPINGDVRSRTLMDYVAPAQEFCEEPEGDFNAEEVHYEVPYVPVVKPHRMSSPAISSSQHHVVRYATVARKVVVNSGNHNSTSKGYSANVVPQQIILTSSAGPTKRSYDGAAVKYIPARIINNSSASRFYTVQTASGAPSIKRIRVEPY</sequence>
<dbReference type="OrthoDB" id="674948at2759"/>
<dbReference type="CDD" id="cd14689">
    <property type="entry name" value="bZIP_CREB3"/>
    <property type="match status" value="1"/>
</dbReference>
<evidence type="ECO:0000256" key="4">
    <source>
        <dbReference type="ARBA" id="ARBA00023163"/>
    </source>
</evidence>
<evidence type="ECO:0000256" key="1">
    <source>
        <dbReference type="ARBA" id="ARBA00004648"/>
    </source>
</evidence>
<evidence type="ECO:0000256" key="6">
    <source>
        <dbReference type="SAM" id="Coils"/>
    </source>
</evidence>
<keyword evidence="4" id="KW-0804">Transcription</keyword>
<keyword evidence="3" id="KW-0238">DNA-binding</keyword>
<dbReference type="PROSITE" id="PS50217">
    <property type="entry name" value="BZIP"/>
    <property type="match status" value="1"/>
</dbReference>
<dbReference type="PANTHER" id="PTHR45996">
    <property type="entry name" value="AGAP001464-PB"/>
    <property type="match status" value="1"/>
</dbReference>
<dbReference type="InterPro" id="IPR051381">
    <property type="entry name" value="CREB_ATF_subfamily"/>
</dbReference>
<evidence type="ECO:0000256" key="7">
    <source>
        <dbReference type="SAM" id="MobiDB-lite"/>
    </source>
</evidence>
<dbReference type="InterPro" id="IPR046347">
    <property type="entry name" value="bZIP_sf"/>
</dbReference>
<comment type="subcellular location">
    <subcellularLocation>
        <location evidence="1">Endoplasmic reticulum membrane</location>
        <topology evidence="1">Single-pass type II membrane protein</topology>
    </subcellularLocation>
</comment>
<dbReference type="SMART" id="SM00338">
    <property type="entry name" value="BRLZ"/>
    <property type="match status" value="1"/>
</dbReference>
<feature type="coiled-coil region" evidence="6">
    <location>
        <begin position="248"/>
        <end position="320"/>
    </location>
</feature>
<dbReference type="EMBL" id="AZBU02000002">
    <property type="protein sequence ID" value="TKR92997.1"/>
    <property type="molecule type" value="Genomic_DNA"/>
</dbReference>
<dbReference type="GO" id="GO:0005634">
    <property type="term" value="C:nucleus"/>
    <property type="evidence" value="ECO:0007669"/>
    <property type="project" value="TreeGrafter"/>
</dbReference>
<keyword evidence="6" id="KW-0175">Coiled coil</keyword>
<dbReference type="AlphaFoldDB" id="A0A4U5P9M2"/>
<name>A0A4U5P9M2_STECR</name>
<feature type="region of interest" description="Disordered" evidence="7">
    <location>
        <begin position="356"/>
        <end position="382"/>
    </location>
</feature>
<dbReference type="InterPro" id="IPR004827">
    <property type="entry name" value="bZIP"/>
</dbReference>
<evidence type="ECO:0000313" key="10">
    <source>
        <dbReference type="Proteomes" id="UP000298663"/>
    </source>
</evidence>
<reference evidence="9 10" key="1">
    <citation type="journal article" date="2015" name="Genome Biol.">
        <title>Comparative genomics of Steinernema reveals deeply conserved gene regulatory networks.</title>
        <authorList>
            <person name="Dillman A.R."/>
            <person name="Macchietto M."/>
            <person name="Porter C.F."/>
            <person name="Rogers A."/>
            <person name="Williams B."/>
            <person name="Antoshechkin I."/>
            <person name="Lee M.M."/>
            <person name="Goodwin Z."/>
            <person name="Lu X."/>
            <person name="Lewis E.E."/>
            <person name="Goodrich-Blair H."/>
            <person name="Stock S.P."/>
            <person name="Adams B.J."/>
            <person name="Sternberg P.W."/>
            <person name="Mortazavi A."/>
        </authorList>
    </citation>
    <scope>NUCLEOTIDE SEQUENCE [LARGE SCALE GENOMIC DNA]</scope>
    <source>
        <strain evidence="9 10">ALL</strain>
    </source>
</reference>
<evidence type="ECO:0000256" key="5">
    <source>
        <dbReference type="ARBA" id="ARBA00023242"/>
    </source>
</evidence>
<dbReference type="Pfam" id="PF00170">
    <property type="entry name" value="bZIP_1"/>
    <property type="match status" value="1"/>
</dbReference>
<organism evidence="9 10">
    <name type="scientific">Steinernema carpocapsae</name>
    <name type="common">Entomopathogenic nematode</name>
    <dbReference type="NCBI Taxonomy" id="34508"/>
    <lineage>
        <taxon>Eukaryota</taxon>
        <taxon>Metazoa</taxon>
        <taxon>Ecdysozoa</taxon>
        <taxon>Nematoda</taxon>
        <taxon>Chromadorea</taxon>
        <taxon>Rhabditida</taxon>
        <taxon>Tylenchina</taxon>
        <taxon>Panagrolaimomorpha</taxon>
        <taxon>Strongyloidoidea</taxon>
        <taxon>Steinernematidae</taxon>
        <taxon>Steinernema</taxon>
    </lineage>
</organism>
<dbReference type="PROSITE" id="PS00036">
    <property type="entry name" value="BZIP_BASIC"/>
    <property type="match status" value="1"/>
</dbReference>
<dbReference type="Proteomes" id="UP000298663">
    <property type="component" value="Unassembled WGS sequence"/>
</dbReference>
<comment type="caution">
    <text evidence="9">The sequence shown here is derived from an EMBL/GenBank/DDBJ whole genome shotgun (WGS) entry which is preliminary data.</text>
</comment>
<dbReference type="GO" id="GO:0000981">
    <property type="term" value="F:DNA-binding transcription factor activity, RNA polymerase II-specific"/>
    <property type="evidence" value="ECO:0007669"/>
    <property type="project" value="TreeGrafter"/>
</dbReference>
<dbReference type="SUPFAM" id="SSF57959">
    <property type="entry name" value="Leucine zipper domain"/>
    <property type="match status" value="1"/>
</dbReference>
<reference evidence="9 10" key="2">
    <citation type="journal article" date="2019" name="G3 (Bethesda)">
        <title>Hybrid Assembly of the Genome of the Entomopathogenic Nematode Steinernema carpocapsae Identifies the X-Chromosome.</title>
        <authorList>
            <person name="Serra L."/>
            <person name="Macchietto M."/>
            <person name="Macias-Munoz A."/>
            <person name="McGill C.J."/>
            <person name="Rodriguez I.M."/>
            <person name="Rodriguez B."/>
            <person name="Murad R."/>
            <person name="Mortazavi A."/>
        </authorList>
    </citation>
    <scope>NUCLEOTIDE SEQUENCE [LARGE SCALE GENOMIC DNA]</scope>
    <source>
        <strain evidence="9 10">ALL</strain>
    </source>
</reference>
<dbReference type="Gene3D" id="1.20.5.170">
    <property type="match status" value="1"/>
</dbReference>
<evidence type="ECO:0000256" key="3">
    <source>
        <dbReference type="ARBA" id="ARBA00023125"/>
    </source>
</evidence>
<gene>
    <name evidence="9" type="ORF">L596_007534</name>
</gene>
<accession>A0A4U5P9M2</accession>
<evidence type="ECO:0000313" key="9">
    <source>
        <dbReference type="EMBL" id="TKR92997.1"/>
    </source>
</evidence>
<dbReference type="GO" id="GO:0005789">
    <property type="term" value="C:endoplasmic reticulum membrane"/>
    <property type="evidence" value="ECO:0007669"/>
    <property type="project" value="UniProtKB-SubCell"/>
</dbReference>
<keyword evidence="10" id="KW-1185">Reference proteome</keyword>
<evidence type="ECO:0000256" key="2">
    <source>
        <dbReference type="ARBA" id="ARBA00023015"/>
    </source>
</evidence>
<keyword evidence="5" id="KW-0539">Nucleus</keyword>
<protein>
    <recommendedName>
        <fullName evidence="8">BZIP domain-containing protein</fullName>
    </recommendedName>
</protein>
<feature type="region of interest" description="Disordered" evidence="7">
    <location>
        <begin position="1"/>
        <end position="23"/>
    </location>
</feature>
<evidence type="ECO:0000259" key="8">
    <source>
        <dbReference type="PROSITE" id="PS50217"/>
    </source>
</evidence>
<proteinExistence type="predicted"/>
<dbReference type="STRING" id="34508.A0A4U5P9M2"/>
<dbReference type="PANTHER" id="PTHR45996:SF3">
    <property type="entry name" value="CREB-H TRANSCRIPTION FACTOR HOMOLOG LET-607"/>
    <property type="match status" value="1"/>
</dbReference>
<dbReference type="GO" id="GO:0000978">
    <property type="term" value="F:RNA polymerase II cis-regulatory region sequence-specific DNA binding"/>
    <property type="evidence" value="ECO:0007669"/>
    <property type="project" value="TreeGrafter"/>
</dbReference>
<feature type="domain" description="BZIP" evidence="8">
    <location>
        <begin position="254"/>
        <end position="317"/>
    </location>
</feature>
<keyword evidence="2" id="KW-0805">Transcription regulation</keyword>